<reference evidence="2" key="1">
    <citation type="submission" date="2020-08" db="EMBL/GenBank/DDBJ databases">
        <title>Multicomponent nature underlies the extraordinary mechanical properties of spider dragline silk.</title>
        <authorList>
            <person name="Kono N."/>
            <person name="Nakamura H."/>
            <person name="Mori M."/>
            <person name="Yoshida Y."/>
            <person name="Ohtoshi R."/>
            <person name="Malay A.D."/>
            <person name="Moran D.A.P."/>
            <person name="Tomita M."/>
            <person name="Numata K."/>
            <person name="Arakawa K."/>
        </authorList>
    </citation>
    <scope>NUCLEOTIDE SEQUENCE</scope>
</reference>
<keyword evidence="1" id="KW-0812">Transmembrane</keyword>
<comment type="caution">
    <text evidence="2">The sequence shown here is derived from an EMBL/GenBank/DDBJ whole genome shotgun (WGS) entry which is preliminary data.</text>
</comment>
<dbReference type="Proteomes" id="UP000887013">
    <property type="component" value="Unassembled WGS sequence"/>
</dbReference>
<gene>
    <name evidence="2" type="ORF">NPIL_235731</name>
</gene>
<evidence type="ECO:0000256" key="1">
    <source>
        <dbReference type="SAM" id="Phobius"/>
    </source>
</evidence>
<dbReference type="EMBL" id="BMAW01048740">
    <property type="protein sequence ID" value="GFS67584.1"/>
    <property type="molecule type" value="Genomic_DNA"/>
</dbReference>
<protein>
    <submittedName>
        <fullName evidence="2">Uncharacterized protein</fullName>
    </submittedName>
</protein>
<evidence type="ECO:0000313" key="2">
    <source>
        <dbReference type="EMBL" id="GFS67584.1"/>
    </source>
</evidence>
<keyword evidence="1" id="KW-1133">Transmembrane helix</keyword>
<accession>A0A8X6MKZ7</accession>
<keyword evidence="3" id="KW-1185">Reference proteome</keyword>
<organism evidence="2 3">
    <name type="scientific">Nephila pilipes</name>
    <name type="common">Giant wood spider</name>
    <name type="synonym">Nephila maculata</name>
    <dbReference type="NCBI Taxonomy" id="299642"/>
    <lineage>
        <taxon>Eukaryota</taxon>
        <taxon>Metazoa</taxon>
        <taxon>Ecdysozoa</taxon>
        <taxon>Arthropoda</taxon>
        <taxon>Chelicerata</taxon>
        <taxon>Arachnida</taxon>
        <taxon>Araneae</taxon>
        <taxon>Araneomorphae</taxon>
        <taxon>Entelegynae</taxon>
        <taxon>Araneoidea</taxon>
        <taxon>Nephilidae</taxon>
        <taxon>Nephila</taxon>
    </lineage>
</organism>
<proteinExistence type="predicted"/>
<dbReference type="OrthoDB" id="10457767at2759"/>
<evidence type="ECO:0000313" key="3">
    <source>
        <dbReference type="Proteomes" id="UP000887013"/>
    </source>
</evidence>
<dbReference type="AlphaFoldDB" id="A0A8X6MKZ7"/>
<feature type="transmembrane region" description="Helical" evidence="1">
    <location>
        <begin position="47"/>
        <end position="68"/>
    </location>
</feature>
<name>A0A8X6MKZ7_NEPPI</name>
<sequence>MPIIKTPTPGMEEKRPLAVNSPGVVGGWTGKRDSGFQENVFWFPAKWVAVTIWRGIGLHCCGFFYLVVDTFHFYKWWLMRNDLCVVHCLFRVKIR</sequence>
<keyword evidence="1" id="KW-0472">Membrane</keyword>